<dbReference type="PANTHER" id="PTHR31221:SF239">
    <property type="entry name" value="WRKY TRANSCRIPTION FACTOR 10-RELATED"/>
    <property type="match status" value="1"/>
</dbReference>
<feature type="region of interest" description="Disordered" evidence="6">
    <location>
        <begin position="133"/>
        <end position="155"/>
    </location>
</feature>
<organism evidence="8 9">
    <name type="scientific">Thlaspi arvense</name>
    <name type="common">Field penny-cress</name>
    <dbReference type="NCBI Taxonomy" id="13288"/>
    <lineage>
        <taxon>Eukaryota</taxon>
        <taxon>Viridiplantae</taxon>
        <taxon>Streptophyta</taxon>
        <taxon>Embryophyta</taxon>
        <taxon>Tracheophyta</taxon>
        <taxon>Spermatophyta</taxon>
        <taxon>Magnoliopsida</taxon>
        <taxon>eudicotyledons</taxon>
        <taxon>Gunneridae</taxon>
        <taxon>Pentapetalae</taxon>
        <taxon>rosids</taxon>
        <taxon>malvids</taxon>
        <taxon>Brassicales</taxon>
        <taxon>Brassicaceae</taxon>
        <taxon>Thlaspideae</taxon>
        <taxon>Thlaspi</taxon>
    </lineage>
</organism>
<dbReference type="AlphaFoldDB" id="A0AAU9R3S0"/>
<name>A0AAU9R3S0_THLAR</name>
<evidence type="ECO:0000256" key="6">
    <source>
        <dbReference type="SAM" id="MobiDB-lite"/>
    </source>
</evidence>
<comment type="subcellular location">
    <subcellularLocation>
        <location evidence="1">Nucleus</location>
    </subcellularLocation>
</comment>
<feature type="region of interest" description="Disordered" evidence="6">
    <location>
        <begin position="38"/>
        <end position="62"/>
    </location>
</feature>
<dbReference type="SMART" id="SM00774">
    <property type="entry name" value="WRKY"/>
    <property type="match status" value="1"/>
</dbReference>
<evidence type="ECO:0000256" key="1">
    <source>
        <dbReference type="ARBA" id="ARBA00004123"/>
    </source>
</evidence>
<evidence type="ECO:0000256" key="2">
    <source>
        <dbReference type="ARBA" id="ARBA00023015"/>
    </source>
</evidence>
<feature type="region of interest" description="Disordered" evidence="6">
    <location>
        <begin position="1"/>
        <end position="21"/>
    </location>
</feature>
<dbReference type="GO" id="GO:0005634">
    <property type="term" value="C:nucleus"/>
    <property type="evidence" value="ECO:0007669"/>
    <property type="project" value="UniProtKB-SubCell"/>
</dbReference>
<evidence type="ECO:0000256" key="4">
    <source>
        <dbReference type="ARBA" id="ARBA00023163"/>
    </source>
</evidence>
<feature type="non-terminal residue" evidence="8">
    <location>
        <position position="393"/>
    </location>
</feature>
<dbReference type="Pfam" id="PF03106">
    <property type="entry name" value="WRKY"/>
    <property type="match status" value="1"/>
</dbReference>
<dbReference type="Gene3D" id="2.20.25.80">
    <property type="entry name" value="WRKY domain"/>
    <property type="match status" value="1"/>
</dbReference>
<feature type="compositionally biased region" description="Polar residues" evidence="6">
    <location>
        <begin position="313"/>
        <end position="328"/>
    </location>
</feature>
<keyword evidence="9" id="KW-1185">Reference proteome</keyword>
<dbReference type="PANTHER" id="PTHR31221">
    <property type="entry name" value="WRKY TRANSCRIPTION FACTOR PROTEIN 1-RELATED"/>
    <property type="match status" value="1"/>
</dbReference>
<dbReference type="InterPro" id="IPR036576">
    <property type="entry name" value="WRKY_dom_sf"/>
</dbReference>
<feature type="domain" description="WRKY" evidence="7">
    <location>
        <begin position="216"/>
        <end position="281"/>
    </location>
</feature>
<accession>A0AAU9R3S0</accession>
<evidence type="ECO:0000256" key="3">
    <source>
        <dbReference type="ARBA" id="ARBA00023125"/>
    </source>
</evidence>
<dbReference type="GO" id="GO:0043565">
    <property type="term" value="F:sequence-specific DNA binding"/>
    <property type="evidence" value="ECO:0007669"/>
    <property type="project" value="InterPro"/>
</dbReference>
<dbReference type="GO" id="GO:0003700">
    <property type="term" value="F:DNA-binding transcription factor activity"/>
    <property type="evidence" value="ECO:0007669"/>
    <property type="project" value="InterPro"/>
</dbReference>
<protein>
    <recommendedName>
        <fullName evidence="7">WRKY domain-containing protein</fullName>
    </recommendedName>
</protein>
<evidence type="ECO:0000313" key="8">
    <source>
        <dbReference type="EMBL" id="CAH2033449.1"/>
    </source>
</evidence>
<keyword evidence="4" id="KW-0804">Transcription</keyword>
<dbReference type="InterPro" id="IPR044810">
    <property type="entry name" value="WRKY_plant"/>
</dbReference>
<dbReference type="PROSITE" id="PS50811">
    <property type="entry name" value="WRKY"/>
    <property type="match status" value="1"/>
</dbReference>
<proteinExistence type="predicted"/>
<evidence type="ECO:0000313" key="9">
    <source>
        <dbReference type="Proteomes" id="UP000836841"/>
    </source>
</evidence>
<sequence length="393" mass="43217">MSDFDGNFMETTSCWAPPSSPSPRTILAMLNQTDNGVNRISDIFPQTDSSRSHQSEQRSSRLGERLTARMGFTLPPLHTENISPFAAFFRNTTVPSPVVAISPGFSPSALLQSPNVFSNSSQIIPPSPIANYESTETVESPGDNHAAAMESNNDLPHQPMHVDLPPQESSDDTPMEESVYIPSHVDPTDAPLLEVSSMIGATRTSKNQRVIIQMECEEDHPDDGFRWRKYGQKVVKGNPNPRSYYKCTYTECNVKKHVERGADNVKLVVTTYDGIHEHAAPAARPTNPGPKSRPGSSMPQDPSNRTARLGRPPSSSSAFQGMRPSSSLGPPLDLTQMYISGLSKLPTLPVHQNPGFMNRNVEPRTDVIPDGTEVYQGIMHQLFLQYGVSNFRS</sequence>
<evidence type="ECO:0000259" key="7">
    <source>
        <dbReference type="PROSITE" id="PS50811"/>
    </source>
</evidence>
<keyword evidence="2" id="KW-0805">Transcription regulation</keyword>
<keyword evidence="5" id="KW-0539">Nucleus</keyword>
<evidence type="ECO:0000256" key="5">
    <source>
        <dbReference type="ARBA" id="ARBA00023242"/>
    </source>
</evidence>
<dbReference type="InterPro" id="IPR003657">
    <property type="entry name" value="WRKY_dom"/>
</dbReference>
<dbReference type="EMBL" id="OU466857">
    <property type="protein sequence ID" value="CAH2033449.1"/>
    <property type="molecule type" value="Genomic_DNA"/>
</dbReference>
<reference evidence="8 9" key="1">
    <citation type="submission" date="2022-03" db="EMBL/GenBank/DDBJ databases">
        <authorList>
            <person name="Nunn A."/>
            <person name="Chopra R."/>
            <person name="Nunn A."/>
            <person name="Contreras Garrido A."/>
        </authorList>
    </citation>
    <scope>NUCLEOTIDE SEQUENCE [LARGE SCALE GENOMIC DNA]</scope>
</reference>
<feature type="region of interest" description="Disordered" evidence="6">
    <location>
        <begin position="277"/>
        <end position="332"/>
    </location>
</feature>
<keyword evidence="3" id="KW-0238">DNA-binding</keyword>
<gene>
    <name evidence="8" type="ORF">TAV2_LOCUS724</name>
</gene>
<dbReference type="FunFam" id="2.20.25.80:FF:000003">
    <property type="entry name" value="WRKY transcription factor 57"/>
    <property type="match status" value="1"/>
</dbReference>
<feature type="compositionally biased region" description="Polar residues" evidence="6">
    <location>
        <begin position="294"/>
        <end position="306"/>
    </location>
</feature>
<dbReference type="Proteomes" id="UP000836841">
    <property type="component" value="Chromosome 1"/>
</dbReference>
<feature type="compositionally biased region" description="Polar residues" evidence="6">
    <location>
        <begin position="38"/>
        <end position="48"/>
    </location>
</feature>
<dbReference type="SUPFAM" id="SSF118290">
    <property type="entry name" value="WRKY DNA-binding domain"/>
    <property type="match status" value="1"/>
</dbReference>
<feature type="compositionally biased region" description="Basic and acidic residues" evidence="6">
    <location>
        <begin position="50"/>
        <end position="62"/>
    </location>
</feature>